<dbReference type="OrthoDB" id="13194at10239"/>
<dbReference type="InterPro" id="IPR058154">
    <property type="entry name" value="Bxb1_TTP-like"/>
</dbReference>
<name>A0A142K900_9CAUD</name>
<gene>
    <name evidence="1" type="primary">39</name>
    <name evidence="1" type="ORF">SEA_YVONNETASTIC_39</name>
</gene>
<dbReference type="KEGG" id="vg:29125001"/>
<protein>
    <submittedName>
        <fullName evidence="1">Major tail protein</fullName>
    </submittedName>
</protein>
<keyword evidence="2" id="KW-1185">Reference proteome</keyword>
<organism evidence="1 2">
    <name type="scientific">Gordonia phage Yvonnetastic</name>
    <dbReference type="NCBI Taxonomy" id="1821566"/>
    <lineage>
        <taxon>Viruses</taxon>
        <taxon>Duplodnaviria</taxon>
        <taxon>Heunggongvirae</taxon>
        <taxon>Uroviricota</taxon>
        <taxon>Caudoviricetes</taxon>
        <taxon>Yvonnevirus</taxon>
        <taxon>Yvonnevirus yvonnetastic</taxon>
        <taxon>Gordonia virus Yvonnetastic</taxon>
    </lineage>
</organism>
<evidence type="ECO:0000313" key="2">
    <source>
        <dbReference type="Proteomes" id="UP000201371"/>
    </source>
</evidence>
<dbReference type="EMBL" id="KU963248">
    <property type="protein sequence ID" value="AMS02583.1"/>
    <property type="molecule type" value="Genomic_DNA"/>
</dbReference>
<dbReference type="RefSeq" id="YP_009301093.1">
    <property type="nucleotide sequence ID" value="NC_031230.1"/>
</dbReference>
<dbReference type="GeneID" id="29125001"/>
<reference evidence="2" key="1">
    <citation type="submission" date="2016-03" db="EMBL/GenBank/DDBJ databases">
        <authorList>
            <person name="Ploux O."/>
        </authorList>
    </citation>
    <scope>NUCLEOTIDE SEQUENCE [LARGE SCALE GENOMIC DNA]</scope>
</reference>
<dbReference type="Pfam" id="PF25681">
    <property type="entry name" value="Phage_TTP_17"/>
    <property type="match status" value="1"/>
</dbReference>
<dbReference type="Proteomes" id="UP000201371">
    <property type="component" value="Segment"/>
</dbReference>
<accession>A0A142K900</accession>
<evidence type="ECO:0000313" key="1">
    <source>
        <dbReference type="EMBL" id="AMS02583.1"/>
    </source>
</evidence>
<proteinExistence type="predicted"/>
<sequence length="221" mass="23855">MASLSDIQGVRKSLIRKPLAGGVLFAPISATVPVNWTTESGGIITFNIPAGHEPVGAISKENPPTFTPETETSDVETWGFLEATRTDIISRNTTVNFVAQETNRKTLELYHNVDLSGVEADADTGEVQFADPTAPDIIYHRAAFVSVDGQNERAIYIIKYCPNFVITEVGEQSWSSEGALEYNITGRAKVDETVGYAVKTIICGPGWLDQGDDHGFTAASS</sequence>